<dbReference type="InterPro" id="IPR026259">
    <property type="entry name" value="MauG/Cytc_peroxidase"/>
</dbReference>
<dbReference type="PANTHER" id="PTHR30600:SF10">
    <property type="entry name" value="BLL6722 PROTEIN"/>
    <property type="match status" value="1"/>
</dbReference>
<sequence length="353" mass="39165">MSKAKAPMLWLALALAVSSCKKEETALIADDHFLLNVPNNMPAWVDDIENPLTTTGVKLGRLLFYDKRLSGNNQISCASCHQQDLAFSDGVALNNIGVSKQPLHRHAPALFNLLWANNGLFWDGGSTNLESQAFGPLTAFDEMGQDLNALEVELKAVPEYRTLFEQAFKNGITSANVVKALAQFQRTLISANSRYDKYKRKEGVVLNAHEMAGLALVEQKCKSCHAGELFTDNAYHNNGLDQSFSNEHEGIHQGRFRVSYQAADLGAFKTPSLRNVMLSAPYMHDGRFKNIDQVLDHYSEELKPSATVDKALFQNNGQLGIPLSLAEKNAVKAFLTTLTDEEFIHNKNFSNPY</sequence>
<name>A0ABW9JCP9_9SPHI</name>
<dbReference type="SUPFAM" id="SSF46626">
    <property type="entry name" value="Cytochrome c"/>
    <property type="match status" value="2"/>
</dbReference>
<dbReference type="PANTHER" id="PTHR30600">
    <property type="entry name" value="CYTOCHROME C PEROXIDASE-RELATED"/>
    <property type="match status" value="1"/>
</dbReference>
<evidence type="ECO:0000259" key="4">
    <source>
        <dbReference type="Pfam" id="PF03150"/>
    </source>
</evidence>
<dbReference type="PIRSF" id="PIRSF000294">
    <property type="entry name" value="Cytochrome-c_peroxidase"/>
    <property type="match status" value="1"/>
</dbReference>
<dbReference type="Gene3D" id="1.10.760.10">
    <property type="entry name" value="Cytochrome c-like domain"/>
    <property type="match status" value="2"/>
</dbReference>
<keyword evidence="5" id="KW-0575">Peroxidase</keyword>
<evidence type="ECO:0000256" key="2">
    <source>
        <dbReference type="ARBA" id="ARBA00022729"/>
    </source>
</evidence>
<keyword evidence="2" id="KW-0732">Signal</keyword>
<evidence type="ECO:0000256" key="3">
    <source>
        <dbReference type="ARBA" id="ARBA00023002"/>
    </source>
</evidence>
<protein>
    <submittedName>
        <fullName evidence="5">Cytochrome-c peroxidase</fullName>
    </submittedName>
</protein>
<reference evidence="5 6" key="1">
    <citation type="submission" date="2024-12" db="EMBL/GenBank/DDBJ databases">
        <authorList>
            <person name="Hu S."/>
        </authorList>
    </citation>
    <scope>NUCLEOTIDE SEQUENCE [LARGE SCALE GENOMIC DNA]</scope>
    <source>
        <strain evidence="5 6">P-25</strain>
    </source>
</reference>
<keyword evidence="3" id="KW-0560">Oxidoreductase</keyword>
<accession>A0ABW9JCP9</accession>
<evidence type="ECO:0000313" key="6">
    <source>
        <dbReference type="Proteomes" id="UP001517367"/>
    </source>
</evidence>
<dbReference type="GO" id="GO:0004601">
    <property type="term" value="F:peroxidase activity"/>
    <property type="evidence" value="ECO:0007669"/>
    <property type="project" value="UniProtKB-KW"/>
</dbReference>
<dbReference type="InterPro" id="IPR051395">
    <property type="entry name" value="Cytochrome_c_Peroxidase/MauG"/>
</dbReference>
<evidence type="ECO:0000313" key="5">
    <source>
        <dbReference type="EMBL" id="MFN0289876.1"/>
    </source>
</evidence>
<proteinExistence type="predicted"/>
<dbReference type="Proteomes" id="UP001517367">
    <property type="component" value="Unassembled WGS sequence"/>
</dbReference>
<dbReference type="EMBL" id="SRMP02000001">
    <property type="protein sequence ID" value="MFN0289876.1"/>
    <property type="molecule type" value="Genomic_DNA"/>
</dbReference>
<comment type="caution">
    <text evidence="5">The sequence shown here is derived from an EMBL/GenBank/DDBJ whole genome shotgun (WGS) entry which is preliminary data.</text>
</comment>
<feature type="domain" description="Di-haem cytochrome c peroxidase" evidence="4">
    <location>
        <begin position="56"/>
        <end position="202"/>
    </location>
</feature>
<dbReference type="PROSITE" id="PS51257">
    <property type="entry name" value="PROKAR_LIPOPROTEIN"/>
    <property type="match status" value="1"/>
</dbReference>
<dbReference type="InterPro" id="IPR036909">
    <property type="entry name" value="Cyt_c-like_dom_sf"/>
</dbReference>
<gene>
    <name evidence="5" type="ORF">E5L68_000650</name>
</gene>
<dbReference type="InterPro" id="IPR004852">
    <property type="entry name" value="Di-haem_cyt_c_peroxidsae"/>
</dbReference>
<organism evidence="5 6">
    <name type="scientific">Pedobacter helvus</name>
    <dbReference type="NCBI Taxonomy" id="2563444"/>
    <lineage>
        <taxon>Bacteria</taxon>
        <taxon>Pseudomonadati</taxon>
        <taxon>Bacteroidota</taxon>
        <taxon>Sphingobacteriia</taxon>
        <taxon>Sphingobacteriales</taxon>
        <taxon>Sphingobacteriaceae</taxon>
        <taxon>Pedobacter</taxon>
    </lineage>
</organism>
<keyword evidence="6" id="KW-1185">Reference proteome</keyword>
<dbReference type="RefSeq" id="WP_138727483.1">
    <property type="nucleotide sequence ID" value="NZ_SRMP02000001.1"/>
</dbReference>
<dbReference type="Pfam" id="PF03150">
    <property type="entry name" value="CCP_MauG"/>
    <property type="match status" value="1"/>
</dbReference>
<evidence type="ECO:0000256" key="1">
    <source>
        <dbReference type="ARBA" id="ARBA00004196"/>
    </source>
</evidence>
<comment type="subcellular location">
    <subcellularLocation>
        <location evidence="1">Cell envelope</location>
    </subcellularLocation>
</comment>